<sequence length="65" mass="7702">VLCSCSHLYRTTMPRESSNREVGDWQNYFSPQEDAEFEEHYHRTMADTPIPFKFCLHKTTTKCSL</sequence>
<dbReference type="Proteomes" id="UP000018467">
    <property type="component" value="Unassembled WGS sequence"/>
</dbReference>
<protein>
    <recommendedName>
        <fullName evidence="3">Sulfotransferase</fullName>
    </recommendedName>
</protein>
<reference evidence="1" key="3">
    <citation type="submission" date="2025-08" db="UniProtKB">
        <authorList>
            <consortium name="Ensembl"/>
        </authorList>
    </citation>
    <scope>IDENTIFICATION</scope>
</reference>
<dbReference type="Gene3D" id="3.40.50.300">
    <property type="entry name" value="P-loop containing nucleotide triphosphate hydrolases"/>
    <property type="match status" value="1"/>
</dbReference>
<reference evidence="2" key="1">
    <citation type="submission" date="2013-03" db="EMBL/GenBank/DDBJ databases">
        <authorList>
            <person name="Jeffery W."/>
            <person name="Warren W."/>
            <person name="Wilson R.K."/>
        </authorList>
    </citation>
    <scope>NUCLEOTIDE SEQUENCE</scope>
    <source>
        <strain evidence="2">female</strain>
    </source>
</reference>
<dbReference type="InterPro" id="IPR027417">
    <property type="entry name" value="P-loop_NTPase"/>
</dbReference>
<dbReference type="Ensembl" id="ENSAMXT00000040121.1">
    <property type="protein sequence ID" value="ENSAMXP00000027681.1"/>
    <property type="gene ID" value="ENSAMXG00000033016.1"/>
</dbReference>
<evidence type="ECO:0000313" key="1">
    <source>
        <dbReference type="Ensembl" id="ENSAMXP00000027681.1"/>
    </source>
</evidence>
<keyword evidence="2" id="KW-1185">Reference proteome</keyword>
<proteinExistence type="predicted"/>
<name>A0A3B1IDD2_ASTMX</name>
<dbReference type="InParanoid" id="A0A3B1IDD2"/>
<evidence type="ECO:0000313" key="2">
    <source>
        <dbReference type="Proteomes" id="UP000018467"/>
    </source>
</evidence>
<reference evidence="2" key="2">
    <citation type="journal article" date="2014" name="Nat. Commun.">
        <title>The cavefish genome reveals candidate genes for eye loss.</title>
        <authorList>
            <person name="McGaugh S.E."/>
            <person name="Gross J.B."/>
            <person name="Aken B."/>
            <person name="Blin M."/>
            <person name="Borowsky R."/>
            <person name="Chalopin D."/>
            <person name="Hinaux H."/>
            <person name="Jeffery W.R."/>
            <person name="Keene A."/>
            <person name="Ma L."/>
            <person name="Minx P."/>
            <person name="Murphy D."/>
            <person name="O'Quin K.E."/>
            <person name="Retaux S."/>
            <person name="Rohner N."/>
            <person name="Searle S.M."/>
            <person name="Stahl B.A."/>
            <person name="Tabin C."/>
            <person name="Volff J.N."/>
            <person name="Yoshizawa M."/>
            <person name="Warren W.C."/>
        </authorList>
    </citation>
    <scope>NUCLEOTIDE SEQUENCE [LARGE SCALE GENOMIC DNA]</scope>
    <source>
        <strain evidence="2">female</strain>
    </source>
</reference>
<accession>A0A3B1IDD2</accession>
<organism evidence="1 2">
    <name type="scientific">Astyanax mexicanus</name>
    <name type="common">Blind cave fish</name>
    <name type="synonym">Astyanax fasciatus mexicanus</name>
    <dbReference type="NCBI Taxonomy" id="7994"/>
    <lineage>
        <taxon>Eukaryota</taxon>
        <taxon>Metazoa</taxon>
        <taxon>Chordata</taxon>
        <taxon>Craniata</taxon>
        <taxon>Vertebrata</taxon>
        <taxon>Euteleostomi</taxon>
        <taxon>Actinopterygii</taxon>
        <taxon>Neopterygii</taxon>
        <taxon>Teleostei</taxon>
        <taxon>Ostariophysi</taxon>
        <taxon>Characiformes</taxon>
        <taxon>Characoidei</taxon>
        <taxon>Acestrorhamphidae</taxon>
        <taxon>Acestrorhamphinae</taxon>
        <taxon>Astyanax</taxon>
    </lineage>
</organism>
<dbReference type="AlphaFoldDB" id="A0A3B1IDD2"/>
<evidence type="ECO:0008006" key="3">
    <source>
        <dbReference type="Google" id="ProtNLM"/>
    </source>
</evidence>
<reference evidence="1" key="4">
    <citation type="submission" date="2025-09" db="UniProtKB">
        <authorList>
            <consortium name="Ensembl"/>
        </authorList>
    </citation>
    <scope>IDENTIFICATION</scope>
</reference>
<dbReference type="Bgee" id="ENSAMXG00000033016">
    <property type="expression patterns" value="Expressed in intestine and 8 other cell types or tissues"/>
</dbReference>